<evidence type="ECO:0000313" key="5">
    <source>
        <dbReference type="Proteomes" id="UP000886595"/>
    </source>
</evidence>
<evidence type="ECO:0008006" key="6">
    <source>
        <dbReference type="Google" id="ProtNLM"/>
    </source>
</evidence>
<evidence type="ECO:0000313" key="4">
    <source>
        <dbReference type="EMBL" id="KAG2256851.1"/>
    </source>
</evidence>
<proteinExistence type="predicted"/>
<feature type="compositionally biased region" description="Basic and acidic residues" evidence="1">
    <location>
        <begin position="273"/>
        <end position="299"/>
    </location>
</feature>
<feature type="compositionally biased region" description="Polar residues" evidence="1">
    <location>
        <begin position="331"/>
        <end position="354"/>
    </location>
</feature>
<name>A0A8X7TYR7_BRACI</name>
<organism evidence="4 5">
    <name type="scientific">Brassica carinata</name>
    <name type="common">Ethiopian mustard</name>
    <name type="synonym">Abyssinian cabbage</name>
    <dbReference type="NCBI Taxonomy" id="52824"/>
    <lineage>
        <taxon>Eukaryota</taxon>
        <taxon>Viridiplantae</taxon>
        <taxon>Streptophyta</taxon>
        <taxon>Embryophyta</taxon>
        <taxon>Tracheophyta</taxon>
        <taxon>Spermatophyta</taxon>
        <taxon>Magnoliopsida</taxon>
        <taxon>eudicotyledons</taxon>
        <taxon>Gunneridae</taxon>
        <taxon>Pentapetalae</taxon>
        <taxon>rosids</taxon>
        <taxon>malvids</taxon>
        <taxon>Brassicales</taxon>
        <taxon>Brassicaceae</taxon>
        <taxon>Brassiceae</taxon>
        <taxon>Brassica</taxon>
    </lineage>
</organism>
<dbReference type="InterPro" id="IPR025836">
    <property type="entry name" value="Zn_knuckle_CX2CX4HX4C"/>
</dbReference>
<feature type="region of interest" description="Disordered" evidence="1">
    <location>
        <begin position="271"/>
        <end position="356"/>
    </location>
</feature>
<dbReference type="Pfam" id="PF14392">
    <property type="entry name" value="zf-CCHC_4"/>
    <property type="match status" value="1"/>
</dbReference>
<feature type="domain" description="Zinc knuckle CX2CX4HX4C" evidence="3">
    <location>
        <begin position="172"/>
        <end position="216"/>
    </location>
</feature>
<protein>
    <recommendedName>
        <fullName evidence="6">DUF4283 domain-containing protein</fullName>
    </recommendedName>
</protein>
<evidence type="ECO:0000259" key="2">
    <source>
        <dbReference type="Pfam" id="PF14111"/>
    </source>
</evidence>
<accession>A0A8X7TYR7</accession>
<dbReference type="Pfam" id="PF14111">
    <property type="entry name" value="DUF4283"/>
    <property type="match status" value="1"/>
</dbReference>
<dbReference type="PANTHER" id="PTHR31286:SF163">
    <property type="entry name" value="ZINC KNUCKLE CX2CX4HX4C DOMAIN-CONTAINING PROTEIN"/>
    <property type="match status" value="1"/>
</dbReference>
<gene>
    <name evidence="4" type="ORF">Bca52824_076145</name>
</gene>
<dbReference type="PANTHER" id="PTHR31286">
    <property type="entry name" value="GLYCINE-RICH CELL WALL STRUCTURAL PROTEIN 1.8-LIKE"/>
    <property type="match status" value="1"/>
</dbReference>
<dbReference type="AlphaFoldDB" id="A0A8X7TYR7"/>
<keyword evidence="5" id="KW-1185">Reference proteome</keyword>
<comment type="caution">
    <text evidence="4">The sequence shown here is derived from an EMBL/GenBank/DDBJ whole genome shotgun (WGS) entry which is preliminary data.</text>
</comment>
<dbReference type="Proteomes" id="UP000886595">
    <property type="component" value="Unassembled WGS sequence"/>
</dbReference>
<dbReference type="SUPFAM" id="SSF56219">
    <property type="entry name" value="DNase I-like"/>
    <property type="match status" value="1"/>
</dbReference>
<feature type="domain" description="DUF4283" evidence="2">
    <location>
        <begin position="38"/>
        <end position="115"/>
    </location>
</feature>
<dbReference type="InterPro" id="IPR036691">
    <property type="entry name" value="Endo/exonu/phosph_ase_sf"/>
</dbReference>
<dbReference type="EMBL" id="JAAMPC010000015">
    <property type="protein sequence ID" value="KAG2256851.1"/>
    <property type="molecule type" value="Genomic_DNA"/>
</dbReference>
<feature type="region of interest" description="Disordered" evidence="1">
    <location>
        <begin position="1"/>
        <end position="22"/>
    </location>
</feature>
<evidence type="ECO:0000256" key="1">
    <source>
        <dbReference type="SAM" id="MobiDB-lite"/>
    </source>
</evidence>
<dbReference type="OrthoDB" id="1111967at2759"/>
<dbReference type="InterPro" id="IPR040256">
    <property type="entry name" value="At4g02000-like"/>
</dbReference>
<feature type="compositionally biased region" description="Basic and acidic residues" evidence="1">
    <location>
        <begin position="1"/>
        <end position="13"/>
    </location>
</feature>
<evidence type="ECO:0000259" key="3">
    <source>
        <dbReference type="Pfam" id="PF14392"/>
    </source>
</evidence>
<sequence length="572" mass="66076">MARRYSRSEKEKWTAPPIPAKRPPVRIPANNNEDLIVANRLTIIGRVTNSLVQKPRAVIDFMPQIWNLEGRVMGRDLGLDKFQFSFESENDLIQVLEKGPYHYKIWMLLLQRWEPIVSDSFPSNISFCVKIHGIPLHFWPDSTIHTIGKEFGQYSIKDVKEAKIRVEVNGLQPLTMKMEIQLPTDGVTEVEFEYQKIEKHCFTCFSLLHEETDCPYRNPNAPHPKDRSLGITQRLALQRIEADKKRHDDRRGYRRPDELVPLTRILETSHLLPRRERTSEKPYYERSYQGRREDSRREQSISSRTGRSNYEYRRSNTPSRQYRVVERSRLRSGSSPHQQTPTARSGGVENTGNIPDTKVVHKGATSFISFVYGAPAGENRACFWNKLSTVGQGRDAPWLLTGDYNDILINAEKIGGPPRPEGSFTAFRSFVAQNGLWDLKHSGEQLSWRGKRYTHFIRSRLDRAMSNCSWAEAFPFGRCRYLRFEGSDHRPVITYFNSDRPKRQGMFRFNRTLAEKVEVMQLVDSSWHHSPLDSVIQKLNANQDALEEALSCAAPDPIPKEEWSMTSKALPG</sequence>
<reference evidence="4 5" key="1">
    <citation type="submission" date="2020-02" db="EMBL/GenBank/DDBJ databases">
        <authorList>
            <person name="Ma Q."/>
            <person name="Huang Y."/>
            <person name="Song X."/>
            <person name="Pei D."/>
        </authorList>
    </citation>
    <scope>NUCLEOTIDE SEQUENCE [LARGE SCALE GENOMIC DNA]</scope>
    <source>
        <strain evidence="4">Sxm20200214</strain>
        <tissue evidence="4">Leaf</tissue>
    </source>
</reference>
<dbReference type="Gene3D" id="3.60.10.10">
    <property type="entry name" value="Endonuclease/exonuclease/phosphatase"/>
    <property type="match status" value="1"/>
</dbReference>
<dbReference type="InterPro" id="IPR025558">
    <property type="entry name" value="DUF4283"/>
</dbReference>